<dbReference type="Proteomes" id="UP000622552">
    <property type="component" value="Unassembled WGS sequence"/>
</dbReference>
<keyword evidence="3" id="KW-1185">Reference proteome</keyword>
<gene>
    <name evidence="2" type="ORF">IW245_005285</name>
</gene>
<keyword evidence="1" id="KW-0812">Transmembrane</keyword>
<comment type="caution">
    <text evidence="2">The sequence shown here is derived from an EMBL/GenBank/DDBJ whole genome shotgun (WGS) entry which is preliminary data.</text>
</comment>
<feature type="transmembrane region" description="Helical" evidence="1">
    <location>
        <begin position="29"/>
        <end position="50"/>
    </location>
</feature>
<feature type="transmembrane region" description="Helical" evidence="1">
    <location>
        <begin position="122"/>
        <end position="143"/>
    </location>
</feature>
<organism evidence="2 3">
    <name type="scientific">Longispora fulva</name>
    <dbReference type="NCBI Taxonomy" id="619741"/>
    <lineage>
        <taxon>Bacteria</taxon>
        <taxon>Bacillati</taxon>
        <taxon>Actinomycetota</taxon>
        <taxon>Actinomycetes</taxon>
        <taxon>Micromonosporales</taxon>
        <taxon>Micromonosporaceae</taxon>
        <taxon>Longispora</taxon>
    </lineage>
</organism>
<evidence type="ECO:0000256" key="1">
    <source>
        <dbReference type="SAM" id="Phobius"/>
    </source>
</evidence>
<dbReference type="RefSeq" id="WP_197005783.1">
    <property type="nucleotide sequence ID" value="NZ_BONS01000011.1"/>
</dbReference>
<protein>
    <submittedName>
        <fullName evidence="2">Uncharacterized protein</fullName>
    </submittedName>
</protein>
<feature type="transmembrane region" description="Helical" evidence="1">
    <location>
        <begin position="62"/>
        <end position="85"/>
    </location>
</feature>
<name>A0A8J7GJ63_9ACTN</name>
<sequence>MEQEEADRAAAVAELVAEGGPVAEIRKVAALWIPGLTAALGLFGLAGALIGKDTLTALPVWARITVGVLAGLAVLLAAGALFGAYRAAYGWPRAARSPQALLAWYQARGEEPGRIVAGFQRAVLATAGALLAMVVGVGLLWFVPPVEEGGTQIRVTRTDESDVCGAMLASVNPTSIRVRRASDGRVVSVPVAKIAAMTPAPKC</sequence>
<dbReference type="AlphaFoldDB" id="A0A8J7GJ63"/>
<keyword evidence="1" id="KW-1133">Transmembrane helix</keyword>
<accession>A0A8J7GJ63</accession>
<reference evidence="2" key="1">
    <citation type="submission" date="2020-11" db="EMBL/GenBank/DDBJ databases">
        <title>Sequencing the genomes of 1000 actinobacteria strains.</title>
        <authorList>
            <person name="Klenk H.-P."/>
        </authorList>
    </citation>
    <scope>NUCLEOTIDE SEQUENCE</scope>
    <source>
        <strain evidence="2">DSM 45356</strain>
    </source>
</reference>
<keyword evidence="1" id="KW-0472">Membrane</keyword>
<dbReference type="EMBL" id="JADOUF010000001">
    <property type="protein sequence ID" value="MBG6139091.1"/>
    <property type="molecule type" value="Genomic_DNA"/>
</dbReference>
<proteinExistence type="predicted"/>
<evidence type="ECO:0000313" key="2">
    <source>
        <dbReference type="EMBL" id="MBG6139091.1"/>
    </source>
</evidence>
<evidence type="ECO:0000313" key="3">
    <source>
        <dbReference type="Proteomes" id="UP000622552"/>
    </source>
</evidence>